<reference evidence="2 3" key="1">
    <citation type="submission" date="2021-02" db="EMBL/GenBank/DDBJ databases">
        <title>Paracoccus methylovroum sp.nov., a new methanol and methylamine utilizing methylotrophic denitrifer.</title>
        <authorList>
            <person name="Timsy T."/>
            <person name="Behrendt U."/>
            <person name="Ulrich A."/>
            <person name="Spanner T."/>
            <person name="Foesel B.U."/>
            <person name="Horn M.A."/>
            <person name="Kolb S."/>
        </authorList>
    </citation>
    <scope>NUCLEOTIDE SEQUENCE [LARGE SCALE GENOMIC DNA]</scope>
    <source>
        <strain evidence="2 3">H4-D09</strain>
    </source>
</reference>
<name>A0ABX7JL23_9RHOB</name>
<keyword evidence="3" id="KW-1185">Reference proteome</keyword>
<evidence type="ECO:0000313" key="2">
    <source>
        <dbReference type="EMBL" id="QRZ14942.1"/>
    </source>
</evidence>
<dbReference type="EMBL" id="CP070371">
    <property type="protein sequence ID" value="QRZ14942.1"/>
    <property type="molecule type" value="Genomic_DNA"/>
</dbReference>
<dbReference type="Proteomes" id="UP000663629">
    <property type="component" value="Chromosome 2"/>
</dbReference>
<dbReference type="Pfam" id="PF08450">
    <property type="entry name" value="SGL"/>
    <property type="match status" value="1"/>
</dbReference>
<evidence type="ECO:0000313" key="3">
    <source>
        <dbReference type="Proteomes" id="UP000663629"/>
    </source>
</evidence>
<dbReference type="Gene3D" id="2.120.10.30">
    <property type="entry name" value="TolB, C-terminal domain"/>
    <property type="match status" value="1"/>
</dbReference>
<dbReference type="PANTHER" id="PTHR47572:SF5">
    <property type="entry name" value="BLR2277 PROTEIN"/>
    <property type="match status" value="1"/>
</dbReference>
<gene>
    <name evidence="2" type="ORF">JWJ88_18510</name>
</gene>
<dbReference type="PANTHER" id="PTHR47572">
    <property type="entry name" value="LIPOPROTEIN-RELATED"/>
    <property type="match status" value="1"/>
</dbReference>
<evidence type="ECO:0000259" key="1">
    <source>
        <dbReference type="Pfam" id="PF08450"/>
    </source>
</evidence>
<dbReference type="InterPro" id="IPR013658">
    <property type="entry name" value="SGL"/>
</dbReference>
<dbReference type="InterPro" id="IPR051262">
    <property type="entry name" value="SMP-30/CGR1_Lactonase"/>
</dbReference>
<accession>A0ABX7JL23</accession>
<dbReference type="RefSeq" id="WP_205295908.1">
    <property type="nucleotide sequence ID" value="NZ_CP070371.1"/>
</dbReference>
<dbReference type="SUPFAM" id="SSF63829">
    <property type="entry name" value="Calcium-dependent phosphotriesterase"/>
    <property type="match status" value="1"/>
</dbReference>
<proteinExistence type="predicted"/>
<feature type="domain" description="SMP-30/Gluconolactonase/LRE-like region" evidence="1">
    <location>
        <begin position="47"/>
        <end position="281"/>
    </location>
</feature>
<protein>
    <submittedName>
        <fullName evidence="2">SMP-30/gluconolactonase/LRE family protein</fullName>
    </submittedName>
</protein>
<sequence length="305" mass="33553">MFPLPDIITAEAFAEVPKALHWTGEPTPWLEGRPWGKPGSFLEGPGFGRDGFLYCVDIPYGRIFRIAPDGTFELFVQYDGEPNGLRIHRDGRIFVADHKRGIMIIDPISRMAEPYVEQVEGKRLIGPNDLVFTPKGEIYFTDMGDSDLDRPDGRLVHIDTRGNARIVLDNLAAPNGLALNGAGTMLYLNMFRENAVWQMRLQPDGGVSRVSRFLQLSGGLGPDGLLTDSADNLLVVHGGLGCVWVFSPLGEPLQRVVSPRGKMTTNLAFGVTDPHQIYITDSTTGTILTARLPVPGRLPYSHTTE</sequence>
<organism evidence="2 3">
    <name type="scientific">Paracoccus methylovorus</name>
    <dbReference type="NCBI Taxonomy" id="2812658"/>
    <lineage>
        <taxon>Bacteria</taxon>
        <taxon>Pseudomonadati</taxon>
        <taxon>Pseudomonadota</taxon>
        <taxon>Alphaproteobacteria</taxon>
        <taxon>Rhodobacterales</taxon>
        <taxon>Paracoccaceae</taxon>
        <taxon>Paracoccus</taxon>
    </lineage>
</organism>
<dbReference type="InterPro" id="IPR011042">
    <property type="entry name" value="6-blade_b-propeller_TolB-like"/>
</dbReference>